<keyword evidence="1" id="KW-0808">Transferase</keyword>
<evidence type="ECO:0000256" key="1">
    <source>
        <dbReference type="ARBA" id="ARBA00022679"/>
    </source>
</evidence>
<dbReference type="InterPro" id="IPR013848">
    <property type="entry name" value="Methylthiotransferase_N"/>
</dbReference>
<evidence type="ECO:0000256" key="2">
    <source>
        <dbReference type="SAM" id="MobiDB-lite"/>
    </source>
</evidence>
<feature type="compositionally biased region" description="Basic and acidic residues" evidence="2">
    <location>
        <begin position="64"/>
        <end position="73"/>
    </location>
</feature>
<sequence>MTLCPCDITTETNKDRADLKSIMPSPCDSLIDDIEDMVSSSDPTPHERQSARKSIMPRFRKKKEPLSQEELHTDSLIPGTQKIWMKTWGCSHNNSDGEYMAGQLAASGYKMTGKSLAKEQSPFIYHFD</sequence>
<evidence type="ECO:0000313" key="5">
    <source>
        <dbReference type="Proteomes" id="UP001219934"/>
    </source>
</evidence>
<dbReference type="Proteomes" id="UP001219934">
    <property type="component" value="Unassembled WGS sequence"/>
</dbReference>
<feature type="domain" description="MTTase N-terminal" evidence="3">
    <location>
        <begin position="81"/>
        <end position="128"/>
    </location>
</feature>
<keyword evidence="5" id="KW-1185">Reference proteome</keyword>
<dbReference type="InterPro" id="IPR038135">
    <property type="entry name" value="Methylthiotransferase_N_sf"/>
</dbReference>
<dbReference type="PROSITE" id="PS51449">
    <property type="entry name" value="MTTASE_N"/>
    <property type="match status" value="1"/>
</dbReference>
<name>A0AAD6FEP3_9TELE</name>
<gene>
    <name evidence="4" type="ORF">JOQ06_025417</name>
</gene>
<dbReference type="AlphaFoldDB" id="A0AAD6FEP3"/>
<accession>A0AAD6FEP3</accession>
<dbReference type="GO" id="GO:0046872">
    <property type="term" value="F:metal ion binding"/>
    <property type="evidence" value="ECO:0007669"/>
    <property type="project" value="UniProtKB-KW"/>
</dbReference>
<feature type="region of interest" description="Disordered" evidence="2">
    <location>
        <begin position="35"/>
        <end position="74"/>
    </location>
</feature>
<evidence type="ECO:0000313" key="4">
    <source>
        <dbReference type="EMBL" id="KAJ4931118.1"/>
    </source>
</evidence>
<dbReference type="GO" id="GO:0005783">
    <property type="term" value="C:endoplasmic reticulum"/>
    <property type="evidence" value="ECO:0007669"/>
    <property type="project" value="TreeGrafter"/>
</dbReference>
<dbReference type="PANTHER" id="PTHR11918:SF45">
    <property type="entry name" value="THREONYLCARBAMOYLADENOSINE TRNA METHYLTHIOTRANSFERASE"/>
    <property type="match status" value="1"/>
</dbReference>
<dbReference type="GO" id="GO:0051539">
    <property type="term" value="F:4 iron, 4 sulfur cluster binding"/>
    <property type="evidence" value="ECO:0007669"/>
    <property type="project" value="UniProtKB-KW"/>
</dbReference>
<dbReference type="PANTHER" id="PTHR11918">
    <property type="entry name" value="RADICAL SAM PROTEINS"/>
    <property type="match status" value="1"/>
</dbReference>
<comment type="caution">
    <text evidence="4">The sequence shown here is derived from an EMBL/GenBank/DDBJ whole genome shotgun (WGS) entry which is preliminary data.</text>
</comment>
<dbReference type="GO" id="GO:0035598">
    <property type="term" value="F:tRNA (N(6)-L-threonylcarbamoyladenosine(37)-C(2))-methylthiotransferase activity"/>
    <property type="evidence" value="ECO:0007669"/>
    <property type="project" value="TreeGrafter"/>
</dbReference>
<protein>
    <recommendedName>
        <fullName evidence="3">MTTase N-terminal domain-containing protein</fullName>
    </recommendedName>
</protein>
<evidence type="ECO:0000259" key="3">
    <source>
        <dbReference type="PROSITE" id="PS51449"/>
    </source>
</evidence>
<dbReference type="EMBL" id="JAPTMU010000015">
    <property type="protein sequence ID" value="KAJ4931118.1"/>
    <property type="molecule type" value="Genomic_DNA"/>
</dbReference>
<organism evidence="4 5">
    <name type="scientific">Pogonophryne albipinna</name>
    <dbReference type="NCBI Taxonomy" id="1090488"/>
    <lineage>
        <taxon>Eukaryota</taxon>
        <taxon>Metazoa</taxon>
        <taxon>Chordata</taxon>
        <taxon>Craniata</taxon>
        <taxon>Vertebrata</taxon>
        <taxon>Euteleostomi</taxon>
        <taxon>Actinopterygii</taxon>
        <taxon>Neopterygii</taxon>
        <taxon>Teleostei</taxon>
        <taxon>Neoteleostei</taxon>
        <taxon>Acanthomorphata</taxon>
        <taxon>Eupercaria</taxon>
        <taxon>Perciformes</taxon>
        <taxon>Notothenioidei</taxon>
        <taxon>Pogonophryne</taxon>
    </lineage>
</organism>
<dbReference type="Gene3D" id="3.40.50.12160">
    <property type="entry name" value="Methylthiotransferase, N-terminal domain"/>
    <property type="match status" value="1"/>
</dbReference>
<reference evidence="4" key="1">
    <citation type="submission" date="2022-11" db="EMBL/GenBank/DDBJ databases">
        <title>Chromosome-level genome of Pogonophryne albipinna.</title>
        <authorList>
            <person name="Jo E."/>
        </authorList>
    </citation>
    <scope>NUCLEOTIDE SEQUENCE</scope>
    <source>
        <strain evidence="4">SGF0006</strain>
        <tissue evidence="4">Muscle</tissue>
    </source>
</reference>
<proteinExistence type="predicted"/>